<name>A0A4Z2IR47_9TELE</name>
<dbReference type="AlphaFoldDB" id="A0A4Z2IR47"/>
<feature type="transmembrane region" description="Helical" evidence="2">
    <location>
        <begin position="230"/>
        <end position="251"/>
    </location>
</feature>
<evidence type="ECO:0000313" key="3">
    <source>
        <dbReference type="EMBL" id="TNN80301.1"/>
    </source>
</evidence>
<organism evidence="3 4">
    <name type="scientific">Liparis tanakae</name>
    <name type="common">Tanaka's snailfish</name>
    <dbReference type="NCBI Taxonomy" id="230148"/>
    <lineage>
        <taxon>Eukaryota</taxon>
        <taxon>Metazoa</taxon>
        <taxon>Chordata</taxon>
        <taxon>Craniata</taxon>
        <taxon>Vertebrata</taxon>
        <taxon>Euteleostomi</taxon>
        <taxon>Actinopterygii</taxon>
        <taxon>Neopterygii</taxon>
        <taxon>Teleostei</taxon>
        <taxon>Neoteleostei</taxon>
        <taxon>Acanthomorphata</taxon>
        <taxon>Eupercaria</taxon>
        <taxon>Perciformes</taxon>
        <taxon>Cottioidei</taxon>
        <taxon>Cottales</taxon>
        <taxon>Liparidae</taxon>
        <taxon>Liparis</taxon>
    </lineage>
</organism>
<dbReference type="EMBL" id="SRLO01000055">
    <property type="protein sequence ID" value="TNN80301.1"/>
    <property type="molecule type" value="Genomic_DNA"/>
</dbReference>
<protein>
    <submittedName>
        <fullName evidence="3">Uncharacterized protein</fullName>
    </submittedName>
</protein>
<keyword evidence="2" id="KW-1133">Transmembrane helix</keyword>
<gene>
    <name evidence="3" type="ORF">EYF80_009325</name>
</gene>
<feature type="region of interest" description="Disordered" evidence="1">
    <location>
        <begin position="24"/>
        <end position="52"/>
    </location>
</feature>
<evidence type="ECO:0000256" key="1">
    <source>
        <dbReference type="SAM" id="MobiDB-lite"/>
    </source>
</evidence>
<evidence type="ECO:0000313" key="4">
    <source>
        <dbReference type="Proteomes" id="UP000314294"/>
    </source>
</evidence>
<sequence length="447" mass="49260">MAGESWRGVCEVVRQQEGQEERWLSKRRVSRLGSPSPCSPDPASDAPKNPWTQTYHGCRRRRLVDLVLRGFDLGLQSMHTVTVLSLVSIIVLSDGWAKRQSLSPPTAAAAAGMGTLWLLVTSTGPPGKMSPDIIPGDMGPSLSRIISYHHHRCLDPAHEAFRSTLTDVAQHKFSLPVPALGPSRRIVSSALANRTHCVPGIMALASCICWASMAMFFCWMRLFLPLISSWVFSPNLLHIPSPMLICVLFIVNTEQLQCRDETSQDQMQKSQRAGMFYSTCDESWRTWQIISRPHPRALNPEREKVIEPIHHPVTEAGRGGGLWNALAPRAGKGAEHRAMPPRTFPAAPALTRSGSACTSVFMIHARPMQPSFFSTPVSPVPTKPNRAAENWNNVLLAGWANLHSLSGREHVPLWNSRQTSNVSHFVSRICVIFIAILNTAGGGDGEE</sequence>
<feature type="transmembrane region" description="Helical" evidence="2">
    <location>
        <begin position="201"/>
        <end position="224"/>
    </location>
</feature>
<proteinExistence type="predicted"/>
<keyword evidence="2" id="KW-0812">Transmembrane</keyword>
<evidence type="ECO:0000256" key="2">
    <source>
        <dbReference type="SAM" id="Phobius"/>
    </source>
</evidence>
<dbReference type="Proteomes" id="UP000314294">
    <property type="component" value="Unassembled WGS sequence"/>
</dbReference>
<keyword evidence="4" id="KW-1185">Reference proteome</keyword>
<reference evidence="3 4" key="1">
    <citation type="submission" date="2019-03" db="EMBL/GenBank/DDBJ databases">
        <title>First draft genome of Liparis tanakae, snailfish: a comprehensive survey of snailfish specific genes.</title>
        <authorList>
            <person name="Kim W."/>
            <person name="Song I."/>
            <person name="Jeong J.-H."/>
            <person name="Kim D."/>
            <person name="Kim S."/>
            <person name="Ryu S."/>
            <person name="Song J.Y."/>
            <person name="Lee S.K."/>
        </authorList>
    </citation>
    <scope>NUCLEOTIDE SEQUENCE [LARGE SCALE GENOMIC DNA]</scope>
    <source>
        <tissue evidence="3">Muscle</tissue>
    </source>
</reference>
<comment type="caution">
    <text evidence="3">The sequence shown here is derived from an EMBL/GenBank/DDBJ whole genome shotgun (WGS) entry which is preliminary data.</text>
</comment>
<keyword evidence="2" id="KW-0472">Membrane</keyword>
<accession>A0A4Z2IR47</accession>